<proteinExistence type="predicted"/>
<keyword evidence="1 3" id="KW-0732">Signal</keyword>
<feature type="region of interest" description="Disordered" evidence="2">
    <location>
        <begin position="985"/>
        <end position="1008"/>
    </location>
</feature>
<dbReference type="Proteomes" id="UP000306980">
    <property type="component" value="Unassembled WGS sequence"/>
</dbReference>
<dbReference type="InterPro" id="IPR001119">
    <property type="entry name" value="SLH_dom"/>
</dbReference>
<feature type="domain" description="SLH" evidence="4">
    <location>
        <begin position="95"/>
        <end position="157"/>
    </location>
</feature>
<protein>
    <recommendedName>
        <fullName evidence="4">SLH domain-containing protein</fullName>
    </recommendedName>
</protein>
<dbReference type="PROSITE" id="PS51272">
    <property type="entry name" value="SLH"/>
    <property type="match status" value="2"/>
</dbReference>
<feature type="domain" description="SLH" evidence="4">
    <location>
        <begin position="31"/>
        <end position="94"/>
    </location>
</feature>
<dbReference type="Pfam" id="PF00395">
    <property type="entry name" value="SLH"/>
    <property type="match status" value="2"/>
</dbReference>
<evidence type="ECO:0000256" key="3">
    <source>
        <dbReference type="SAM" id="SignalP"/>
    </source>
</evidence>
<feature type="chain" id="PRO_5024445416" description="SLH domain-containing protein" evidence="3">
    <location>
        <begin position="31"/>
        <end position="1174"/>
    </location>
</feature>
<dbReference type="Pfam" id="PF17963">
    <property type="entry name" value="Big_9"/>
    <property type="match status" value="1"/>
</dbReference>
<accession>A0A5S3QJN9</accession>
<feature type="compositionally biased region" description="Acidic residues" evidence="2">
    <location>
        <begin position="986"/>
        <end position="1008"/>
    </location>
</feature>
<dbReference type="EMBL" id="VCIA01000001">
    <property type="protein sequence ID" value="TMN21947.1"/>
    <property type="molecule type" value="Genomic_DNA"/>
</dbReference>
<dbReference type="OrthoDB" id="2867478at2"/>
<evidence type="ECO:0000313" key="5">
    <source>
        <dbReference type="EMBL" id="TMN21947.1"/>
    </source>
</evidence>
<gene>
    <name evidence="5" type="ORF">FFL34_07315</name>
</gene>
<sequence>MADQKNYRKFAASSLAATAAVAVVAPAVSADSVSFTDVQEGDSHYEGIMALAEQGIVAGYEDGSFGVYDNVTRQQVAVMLANALELDTPADVDSVLSVYDDVDADSLYAEQIAAVTEAGAFVGNNGEFNPSADITREQMASVLVSGLGLDEYDDGEDVDINLDNVSPSHEANVQVLANLGLTVATDDFRPKEEISRGAFATMLHGALNPDSAKQAITDVSALTDDGHVLSVDFNKPMSSIDKADISIYKTASLERVGVESVELAANGKSAEILLYDNTNENAKDEIERLVQYTMQIGDLETTFVREEFLDDDDDARVTDVDSEDRKATISYVDDNNREKSVTLDVPEDSDFNFQEALGQEIAVWYDEDDNITDFNLITHEEVVYDAIEVTDKDEVETIDEEIDYDLADDVQFFVNNEAGSKNDEVTKKGHDEVEDLEGNKYDYAKLIFDDNGDVARVYAYDLAADPVLVDEVDGDIAIGADDNELDLEDYVIVKDGKQISIDDIEKGDLIFFNEDAHDDGLAVVYNNTLSGEIENVFEDSFEIDGEKFYYEPINSNIVTRYLDDGDFETLDEDEALELQAGGDVTVYLNQRGEAVYVKGDREGIDTNDNYLYLQDGVEGYFDNLDNPRFEIEGVNKDGNNKLYDFGLSQLDQITVLKGENGNDSETEYEIDKDFPGTDVEIDDFEFADEDGNVVTKERDNIVSIVAVDDNDEVIGEVVNVIDYIKDHGDGQVRNILNVIEDDDGNVDELEFNLNSELLDEDIDEDDDFANGQRINNNTLVYDLSDADDLKDPDTDDVDVATWGDLKENGIDINKGNAVIYYDEDGDITQIVSYENVVADENDVVALITDVAVQDGDVVRIDALVEGEKVTYDVDDSDLDVEEGEFYTLEVNDAGTVVTGKSDDQKPVLEDMIVKDVRVGAREIEFFGDSTVYELQSSDAVYDATDDDKDDWSVESLRDIDAGDEVSLTLTGKNSRFAEALQLKVEDAEDPEDYEEEANNAPEADAEDQELNLDGSLTLSGSDLATDEDGDELTVESVEGAGSTVSAEVVDGELELTAEEAGETTLTVEVSDGETTTDVEFVVTVNEDDGVTTVSDLGASVVDPINTGYYTVAITLDNAQKINEDATSESTVYLETEDGDQVALSFNGDNAFTNNEIDSNVYSQEVLENAEVIVE</sequence>
<feature type="signal peptide" evidence="3">
    <location>
        <begin position="1"/>
        <end position="30"/>
    </location>
</feature>
<evidence type="ECO:0000259" key="4">
    <source>
        <dbReference type="PROSITE" id="PS51272"/>
    </source>
</evidence>
<evidence type="ECO:0000313" key="6">
    <source>
        <dbReference type="Proteomes" id="UP000306980"/>
    </source>
</evidence>
<evidence type="ECO:0000256" key="1">
    <source>
        <dbReference type="ARBA" id="ARBA00022729"/>
    </source>
</evidence>
<name>A0A5S3QJN9_9BACI</name>
<dbReference type="RefSeq" id="WP_138602845.1">
    <property type="nucleotide sequence ID" value="NZ_VCIA01000001.1"/>
</dbReference>
<dbReference type="AlphaFoldDB" id="A0A5S3QJN9"/>
<comment type="caution">
    <text evidence="5">The sequence shown here is derived from an EMBL/GenBank/DDBJ whole genome shotgun (WGS) entry which is preliminary data.</text>
</comment>
<evidence type="ECO:0000256" key="2">
    <source>
        <dbReference type="SAM" id="MobiDB-lite"/>
    </source>
</evidence>
<reference evidence="5 6" key="1">
    <citation type="submission" date="2019-05" db="EMBL/GenBank/DDBJ databases">
        <title>Genomic analysis of Lentibacillus sp. NKC220-2.</title>
        <authorList>
            <person name="Oh Y.J."/>
        </authorList>
    </citation>
    <scope>NUCLEOTIDE SEQUENCE [LARGE SCALE GENOMIC DNA]</scope>
    <source>
        <strain evidence="5 6">NKC220-2</strain>
    </source>
</reference>
<organism evidence="5 6">
    <name type="scientific">Lentibacillus cibarius</name>
    <dbReference type="NCBI Taxonomy" id="2583219"/>
    <lineage>
        <taxon>Bacteria</taxon>
        <taxon>Bacillati</taxon>
        <taxon>Bacillota</taxon>
        <taxon>Bacilli</taxon>
        <taxon>Bacillales</taxon>
        <taxon>Bacillaceae</taxon>
        <taxon>Lentibacillus</taxon>
    </lineage>
</organism>